<proteinExistence type="predicted"/>
<protein>
    <submittedName>
        <fullName evidence="8">MFS transporter</fullName>
    </submittedName>
</protein>
<name>A0ABP8J9Y7_9ACTN</name>
<feature type="transmembrane region" description="Helical" evidence="6">
    <location>
        <begin position="442"/>
        <end position="462"/>
    </location>
</feature>
<evidence type="ECO:0000256" key="1">
    <source>
        <dbReference type="ARBA" id="ARBA00004651"/>
    </source>
</evidence>
<evidence type="ECO:0000259" key="7">
    <source>
        <dbReference type="PROSITE" id="PS50850"/>
    </source>
</evidence>
<feature type="transmembrane region" description="Helical" evidence="6">
    <location>
        <begin position="312"/>
        <end position="333"/>
    </location>
</feature>
<feature type="transmembrane region" description="Helical" evidence="6">
    <location>
        <begin position="468"/>
        <end position="489"/>
    </location>
</feature>
<feature type="transmembrane region" description="Helical" evidence="6">
    <location>
        <begin position="226"/>
        <end position="245"/>
    </location>
</feature>
<comment type="caution">
    <text evidence="8">The sequence shown here is derived from an EMBL/GenBank/DDBJ whole genome shotgun (WGS) entry which is preliminary data.</text>
</comment>
<evidence type="ECO:0000313" key="9">
    <source>
        <dbReference type="Proteomes" id="UP001500635"/>
    </source>
</evidence>
<dbReference type="EMBL" id="BAABFR010000012">
    <property type="protein sequence ID" value="GAA4387451.1"/>
    <property type="molecule type" value="Genomic_DNA"/>
</dbReference>
<feature type="domain" description="Major facilitator superfamily (MFS) profile" evidence="7">
    <location>
        <begin position="72"/>
        <end position="496"/>
    </location>
</feature>
<evidence type="ECO:0000256" key="5">
    <source>
        <dbReference type="SAM" id="MobiDB-lite"/>
    </source>
</evidence>
<dbReference type="Gene3D" id="1.20.1250.20">
    <property type="entry name" value="MFS general substrate transporter like domains"/>
    <property type="match status" value="1"/>
</dbReference>
<comment type="subcellular location">
    <subcellularLocation>
        <location evidence="1">Cell membrane</location>
        <topology evidence="1">Multi-pass membrane protein</topology>
    </subcellularLocation>
</comment>
<feature type="transmembrane region" description="Helical" evidence="6">
    <location>
        <begin position="69"/>
        <end position="88"/>
    </location>
</feature>
<sequence>MVRLSSRRHLPEPDISTLHAPPDLHGEGPSIDGDGRTVYYIGNANDVHALVENTPDPDRGTGWSARSKSVRIMFLALGGVFVDAYDFSSLSIGTVQLQHEFGLSSTSVGLLSASMAVSALVGAFTGGHLVDRLGRRRMFVLDLWIFVIAALGCAFAPNTAILVAFRLVMGLGVGLDFPVALSFVVEFCRRSKRGLFVNSSYVNWYLAALVGFAVTLVGYLVIDNALLWRVAVGFGAVPALLLIYFRRRYLEESPLWAAHQGDLPAAAEILRRTREMNVQVAPDAATPTTALTPTSITYAARRLFSDRYRPRAVLAAVIGGLQSIEYYAVIFYLPVISEVIFGKGILNAILGGAIFNGIGLIGSLVQAAVCDRTGIRPLALWGSIGSAAALVGVACGHAVGSVGLEAGMLALFMLAHTIGPGPQGMAYAALSFPTRIRGLAIGWGQGMLRLGSVCGFVVFPIMLSTCGFSCTFVALALAPAGIAAVVALIRWDPIGRDVEADDLVDHARTA</sequence>
<dbReference type="PROSITE" id="PS50850">
    <property type="entry name" value="MFS"/>
    <property type="match status" value="1"/>
</dbReference>
<evidence type="ECO:0000256" key="2">
    <source>
        <dbReference type="ARBA" id="ARBA00022692"/>
    </source>
</evidence>
<evidence type="ECO:0000313" key="8">
    <source>
        <dbReference type="EMBL" id="GAA4387451.1"/>
    </source>
</evidence>
<feature type="transmembrane region" description="Helical" evidence="6">
    <location>
        <begin position="406"/>
        <end position="430"/>
    </location>
</feature>
<feature type="transmembrane region" description="Helical" evidence="6">
    <location>
        <begin position="163"/>
        <end position="188"/>
    </location>
</feature>
<accession>A0ABP8J9Y7</accession>
<evidence type="ECO:0000256" key="6">
    <source>
        <dbReference type="SAM" id="Phobius"/>
    </source>
</evidence>
<keyword evidence="3 6" id="KW-1133">Transmembrane helix</keyword>
<dbReference type="CDD" id="cd17316">
    <property type="entry name" value="MFS_SV2_like"/>
    <property type="match status" value="1"/>
</dbReference>
<dbReference type="Pfam" id="PF00083">
    <property type="entry name" value="Sugar_tr"/>
    <property type="match status" value="1"/>
</dbReference>
<keyword evidence="2 6" id="KW-0812">Transmembrane</keyword>
<feature type="region of interest" description="Disordered" evidence="5">
    <location>
        <begin position="1"/>
        <end position="29"/>
    </location>
</feature>
<dbReference type="PANTHER" id="PTHR23508">
    <property type="entry name" value="CARBOXYLIC ACID TRANSPORTER PROTEIN HOMOLOG"/>
    <property type="match status" value="1"/>
</dbReference>
<dbReference type="RefSeq" id="WP_344992299.1">
    <property type="nucleotide sequence ID" value="NZ_BAABFR010000012.1"/>
</dbReference>
<keyword evidence="9" id="KW-1185">Reference proteome</keyword>
<evidence type="ECO:0000256" key="3">
    <source>
        <dbReference type="ARBA" id="ARBA00022989"/>
    </source>
</evidence>
<feature type="transmembrane region" description="Helical" evidence="6">
    <location>
        <begin position="345"/>
        <end position="366"/>
    </location>
</feature>
<reference evidence="9" key="1">
    <citation type="journal article" date="2019" name="Int. J. Syst. Evol. Microbiol.">
        <title>The Global Catalogue of Microorganisms (GCM) 10K type strain sequencing project: providing services to taxonomists for standard genome sequencing and annotation.</title>
        <authorList>
            <consortium name="The Broad Institute Genomics Platform"/>
            <consortium name="The Broad Institute Genome Sequencing Center for Infectious Disease"/>
            <person name="Wu L."/>
            <person name="Ma J."/>
        </authorList>
    </citation>
    <scope>NUCLEOTIDE SEQUENCE [LARGE SCALE GENOMIC DNA]</scope>
    <source>
        <strain evidence="9">JCM 17688</strain>
    </source>
</reference>
<feature type="transmembrane region" description="Helical" evidence="6">
    <location>
        <begin position="378"/>
        <end position="400"/>
    </location>
</feature>
<dbReference type="SUPFAM" id="SSF103473">
    <property type="entry name" value="MFS general substrate transporter"/>
    <property type="match status" value="1"/>
</dbReference>
<dbReference type="InterPro" id="IPR005828">
    <property type="entry name" value="MFS_sugar_transport-like"/>
</dbReference>
<dbReference type="PROSITE" id="PS00217">
    <property type="entry name" value="SUGAR_TRANSPORT_2"/>
    <property type="match status" value="1"/>
</dbReference>
<dbReference type="InterPro" id="IPR020846">
    <property type="entry name" value="MFS_dom"/>
</dbReference>
<organism evidence="8 9">
    <name type="scientific">Tsukamurella soli</name>
    <dbReference type="NCBI Taxonomy" id="644556"/>
    <lineage>
        <taxon>Bacteria</taxon>
        <taxon>Bacillati</taxon>
        <taxon>Actinomycetota</taxon>
        <taxon>Actinomycetes</taxon>
        <taxon>Mycobacteriales</taxon>
        <taxon>Tsukamurellaceae</taxon>
        <taxon>Tsukamurella</taxon>
    </lineage>
</organism>
<keyword evidence="4 6" id="KW-0472">Membrane</keyword>
<dbReference type="Proteomes" id="UP001500635">
    <property type="component" value="Unassembled WGS sequence"/>
</dbReference>
<dbReference type="InterPro" id="IPR036259">
    <property type="entry name" value="MFS_trans_sf"/>
</dbReference>
<feature type="transmembrane region" description="Helical" evidence="6">
    <location>
        <begin position="139"/>
        <end position="157"/>
    </location>
</feature>
<feature type="transmembrane region" description="Helical" evidence="6">
    <location>
        <begin position="200"/>
        <end position="220"/>
    </location>
</feature>
<feature type="transmembrane region" description="Helical" evidence="6">
    <location>
        <begin position="108"/>
        <end position="127"/>
    </location>
</feature>
<dbReference type="PANTHER" id="PTHR23508:SF10">
    <property type="entry name" value="CARBOXYLIC ACID TRANSPORTER PROTEIN HOMOLOG"/>
    <property type="match status" value="1"/>
</dbReference>
<dbReference type="InterPro" id="IPR005829">
    <property type="entry name" value="Sugar_transporter_CS"/>
</dbReference>
<gene>
    <name evidence="8" type="ORF">GCM10023147_11930</name>
</gene>
<evidence type="ECO:0000256" key="4">
    <source>
        <dbReference type="ARBA" id="ARBA00023136"/>
    </source>
</evidence>